<dbReference type="EMBL" id="BK014906">
    <property type="protein sequence ID" value="DAD81726.1"/>
    <property type="molecule type" value="Genomic_DNA"/>
</dbReference>
<reference evidence="1" key="1">
    <citation type="journal article" date="2021" name="Proc. Natl. Acad. Sci. U.S.A.">
        <title>A Catalog of Tens of Thousands of Viruses from Human Metagenomes Reveals Hidden Associations with Chronic Diseases.</title>
        <authorList>
            <person name="Tisza M.J."/>
            <person name="Buck C.B."/>
        </authorList>
    </citation>
    <scope>NUCLEOTIDE SEQUENCE</scope>
    <source>
        <strain evidence="1">Ct9Ns12</strain>
    </source>
</reference>
<organism evidence="1">
    <name type="scientific">Myoviridae sp. ct9Ns12</name>
    <dbReference type="NCBI Taxonomy" id="2826626"/>
    <lineage>
        <taxon>Viruses</taxon>
        <taxon>Duplodnaviria</taxon>
        <taxon>Heunggongvirae</taxon>
        <taxon>Uroviricota</taxon>
        <taxon>Caudoviricetes</taxon>
    </lineage>
</organism>
<name>A0A8S5MHN3_9CAUD</name>
<proteinExistence type="predicted"/>
<accession>A0A8S5MHN3</accession>
<sequence length="48" mass="5912">MKFPKVKKKQKIERVCYNCKHYYKCTDRFNRDTINCDKFKFNALCKSV</sequence>
<evidence type="ECO:0000313" key="1">
    <source>
        <dbReference type="EMBL" id="DAD81726.1"/>
    </source>
</evidence>
<protein>
    <submittedName>
        <fullName evidence="1">Uncharacterized protein</fullName>
    </submittedName>
</protein>